<feature type="coiled-coil region" evidence="1">
    <location>
        <begin position="1741"/>
        <end position="1782"/>
    </location>
</feature>
<evidence type="ECO:0000256" key="2">
    <source>
        <dbReference type="SAM" id="MobiDB-lite"/>
    </source>
</evidence>
<feature type="coiled-coil region" evidence="1">
    <location>
        <begin position="855"/>
        <end position="987"/>
    </location>
</feature>
<gene>
    <name evidence="3" type="ORF">RUM44_003363</name>
</gene>
<organism evidence="3 4">
    <name type="scientific">Polyplax serrata</name>
    <name type="common">Common mouse louse</name>
    <dbReference type="NCBI Taxonomy" id="468196"/>
    <lineage>
        <taxon>Eukaryota</taxon>
        <taxon>Metazoa</taxon>
        <taxon>Ecdysozoa</taxon>
        <taxon>Arthropoda</taxon>
        <taxon>Hexapoda</taxon>
        <taxon>Insecta</taxon>
        <taxon>Pterygota</taxon>
        <taxon>Neoptera</taxon>
        <taxon>Paraneoptera</taxon>
        <taxon>Psocodea</taxon>
        <taxon>Troctomorpha</taxon>
        <taxon>Phthiraptera</taxon>
        <taxon>Anoplura</taxon>
        <taxon>Polyplacidae</taxon>
        <taxon>Polyplax</taxon>
    </lineage>
</organism>
<dbReference type="Proteomes" id="UP001359485">
    <property type="component" value="Unassembled WGS sequence"/>
</dbReference>
<feature type="compositionally biased region" description="Basic and acidic residues" evidence="2">
    <location>
        <begin position="214"/>
        <end position="226"/>
    </location>
</feature>
<protein>
    <submittedName>
        <fullName evidence="3">Uncharacterized protein</fullName>
    </submittedName>
</protein>
<name>A0ABR1AGS1_POLSC</name>
<feature type="coiled-coil region" evidence="1">
    <location>
        <begin position="593"/>
        <end position="718"/>
    </location>
</feature>
<keyword evidence="4" id="KW-1185">Reference proteome</keyword>
<evidence type="ECO:0000313" key="3">
    <source>
        <dbReference type="EMBL" id="KAK6618982.1"/>
    </source>
</evidence>
<feature type="coiled-coil region" evidence="1">
    <location>
        <begin position="1156"/>
        <end position="1272"/>
    </location>
</feature>
<evidence type="ECO:0000313" key="4">
    <source>
        <dbReference type="Proteomes" id="UP001359485"/>
    </source>
</evidence>
<accession>A0ABR1AGS1</accession>
<feature type="coiled-coil region" evidence="1">
    <location>
        <begin position="382"/>
        <end position="526"/>
    </location>
</feature>
<feature type="coiled-coil region" evidence="1">
    <location>
        <begin position="1029"/>
        <end position="1119"/>
    </location>
</feature>
<feature type="coiled-coil region" evidence="1">
    <location>
        <begin position="1815"/>
        <end position="1842"/>
    </location>
</feature>
<keyword evidence="1" id="KW-0175">Coiled coil</keyword>
<dbReference type="EMBL" id="JAWJWF010000049">
    <property type="protein sequence ID" value="KAK6618982.1"/>
    <property type="molecule type" value="Genomic_DNA"/>
</dbReference>
<comment type="caution">
    <text evidence="3">The sequence shown here is derived from an EMBL/GenBank/DDBJ whole genome shotgun (WGS) entry which is preliminary data.</text>
</comment>
<feature type="coiled-coil region" evidence="1">
    <location>
        <begin position="1404"/>
        <end position="1479"/>
    </location>
</feature>
<feature type="region of interest" description="Disordered" evidence="2">
    <location>
        <begin position="200"/>
        <end position="228"/>
    </location>
</feature>
<proteinExistence type="predicted"/>
<evidence type="ECO:0000256" key="1">
    <source>
        <dbReference type="SAM" id="Coils"/>
    </source>
</evidence>
<reference evidence="3 4" key="1">
    <citation type="submission" date="2023-09" db="EMBL/GenBank/DDBJ databases">
        <title>Genomes of two closely related lineages of the louse Polyplax serrata with different host specificities.</title>
        <authorList>
            <person name="Martinu J."/>
            <person name="Tarabai H."/>
            <person name="Stefka J."/>
            <person name="Hypsa V."/>
        </authorList>
    </citation>
    <scope>NUCLEOTIDE SEQUENCE [LARGE SCALE GENOMIC DNA]</scope>
    <source>
        <strain evidence="3">98ZLc_SE</strain>
    </source>
</reference>
<sequence>MSYVSKREKVFDLPEQEAETSTISLQNTETRLKRFPSVSDRRAWTTEEYQRYQHLYGLINGSESSVSKSSSFKYIPFDVLLGILMAEKDAYIQELLDRQDDKSSSGGKLYKADGFEDSDDDRDALIRKDAEMVALKNKISGLESELEDYRDTLTKAMHKLENMDHIMSENALLREKLKYSEETIACLEERKKELEQELQQYRRSSESESDDTEEAHFQRRERRTEEGNWTSEKINQLLAERNLLQQQVEDLLKELGAAKQATAEMQVLHKISETASISLEEMSRENECYRKKLETMKYLEKHIIDLKKEAQTLTDKYKRESQKANDHLKQINMSTKELQALREERDKLQKRVEELVPFESQYISLQSKLHQVEMILDENELLNKKLVQLDRLELENEHLKMKIDQLQDTEIQAAKDKEKIIQLQCEVVDQEEEIRKMLRQIEDLTDGYPDRNEIYRLKSDLEDKNSKLKQYERQLTEIPVLESEIEHLRNKLQKCIDDFKTDKDLLRRLQEELEACRSRCHELEESAPIYTVEQKVKSKESVLCFDQLGPVTRMSVTSKGQNTETIAMRDAESQFHLTLCTEKCTETLLNKSQHHSLEELQELEERNRILKIEVEQLRSKLSEINMDDFLQQTNEMKNLLMVKEDKLNRLELVIGDLKDEIKAHGDIDELKRNRDDLSTQVTNLREVNEKLEQEMKLVKETAQQAEELEKALKLEIKARHFALNLVKEMEGKLTEEKIRKEREETVTKLHKEEANMARQELYVIFSKEIDFWKNCKQLSDKVIKELKMENLLLRELKEYSDKVETIALKGLIKKLRAKVKALKSLSKPDIQAEYESVQEKVRLLLKETDTLMGEINDLKTALDAEKKAKDFLEKEMIELQAEITACLSAGSQVLDKEVSAKEAAMQDLKNELTNVQRKLENSENEVRSLRDENIGLIKDCSSLKSEKETLMQEISQLSQQITEQKCLESEINRLSEQIEKQKDAELEFKQLYSQMEGRKSLESELMLLSVRAEEDKDVKFQLLRQSVIIEEQKKKIIQQEDKEKEYLNEIIALKTSQGDYKSDLQKFRSLEEKLLQKIGSLEDEVKLKDEEIVAEKRSRADMETEMRKWNSDVEALKSRLLDKVTDDEYACSEMQVCEADLKETLAAEKKYDFTDKYELDEAVRKIENKLDEFKTKLNDHKAMEEEMNILRTDRDNLLAKTIEYEAEIKLLNNKIVDLQMLENEIQQLKAEQISAIDAEEVSQEISSIQEELERNKQQVERLQAENAMLRGELSKDDDITELTKKLSKTMSPMQQMPSAVGFYTPPAVPSPRDSSETEATISLDVHQRELTEVENHFRIKMQKLKQGNAKKVKKLTLYHEREAKFRSKAFHDSLNGMKSGYENGIKKLVEKHKVSIAKLQELHQEEVEELNKSYETQMDAMEKQNQNLLNDIQHDYTEKCKSMAEQHNRDLKALETKYEMSLQAKQEELEAERANAAANLTRDTTNLEDSHKQTVDNLTQFYQSSILEMEEKHTKELKQCKKNNLKRIELMKNTYEDLLVEERKKYEEQLEDMLHRLKNGNIPQASDAMMENLGSALNVTPINIDDQKRAPASSARLEFTEILRKIINEGLQSLTFEELITVHAKTCFVPEEDIDEKGGGELNDTCRHKVFMAAEKEDLLKRIFKLEREMIIKELETHEAIVNMEAAEKHRIQELSNALCNTQQKYYELRRHLSNQSKIQMDMKIEKYILDRQASLNETNVIEKTKELEREKAEKKRLEEELQKERANLKNLAITLESEKARFISQREKDLDYVNSIRERLEEALTHEQVMESQLDQEAKFRAKLESELQALQKNFNYLTDSVPPLVDPKAGKDLRNFDQCESTKKKFTTGAAETETKPIRRFSTTSAEYEPQKNFLTTLKRPSHLPNLLF</sequence>